<keyword evidence="2" id="KW-1185">Reference proteome</keyword>
<dbReference type="Proteomes" id="UP001527099">
    <property type="component" value="Unassembled WGS sequence"/>
</dbReference>
<organism evidence="1 2">
    <name type="scientific">Paenibacillus alginolyticus</name>
    <dbReference type="NCBI Taxonomy" id="59839"/>
    <lineage>
        <taxon>Bacteria</taxon>
        <taxon>Bacillati</taxon>
        <taxon>Bacillota</taxon>
        <taxon>Bacilli</taxon>
        <taxon>Bacillales</taxon>
        <taxon>Paenibacillaceae</taxon>
        <taxon>Paenibacillus</taxon>
    </lineage>
</organism>
<proteinExistence type="predicted"/>
<evidence type="ECO:0000313" key="2">
    <source>
        <dbReference type="Proteomes" id="UP001527099"/>
    </source>
</evidence>
<gene>
    <name evidence="1" type="ORF">M5X19_11240</name>
</gene>
<reference evidence="1 2" key="1">
    <citation type="submission" date="2022-05" db="EMBL/GenBank/DDBJ databases">
        <title>Genome Sequencing of Bee-Associated Microbes.</title>
        <authorList>
            <person name="Dunlap C."/>
        </authorList>
    </citation>
    <scope>NUCLEOTIDE SEQUENCE [LARGE SCALE GENOMIC DNA]</scope>
    <source>
        <strain evidence="1 2">NRRL B-14421</strain>
    </source>
</reference>
<evidence type="ECO:0000313" key="1">
    <source>
        <dbReference type="EMBL" id="MCY9693464.1"/>
    </source>
</evidence>
<sequence>MPIQTETELYAPIKQYFEQRGYTVRAEIKHCDLVAIRGDEPPIIVELKKSFNIPLLVQGIDRLRLTDQVYVAFELPNKGRAPHRLQWEEIRRLCRMLGLGVLTVQFFKRKQPAVDLVCEPTPYLLRPNKRAALKVVNEFHERSGDYNVGGSSQQKLMTAYREKSLHCAYLMRQHGPLSPRQLREFTSNKAVSSLLQKNYYRWFIRQSRGIYHITPLGEQALAEYAHVVTTFPGAETSYSSTHLSTLNS</sequence>
<dbReference type="EMBL" id="JAMDMX010000034">
    <property type="protein sequence ID" value="MCY9693464.1"/>
    <property type="molecule type" value="Genomic_DNA"/>
</dbReference>
<accession>A0ABT4GBA1</accession>
<dbReference type="RefSeq" id="WP_268615040.1">
    <property type="nucleotide sequence ID" value="NZ_JAMDMX010000034.1"/>
</dbReference>
<dbReference type="Pfam" id="PF09929">
    <property type="entry name" value="DUF2161"/>
    <property type="match status" value="1"/>
</dbReference>
<dbReference type="InterPro" id="IPR018679">
    <property type="entry name" value="DUF2161"/>
</dbReference>
<name>A0ABT4GBA1_9BACL</name>
<protein>
    <submittedName>
        <fullName evidence="1">DUF2161 family putative PD-(D/E)XK-type phosphodiesterase</fullName>
    </submittedName>
</protein>
<comment type="caution">
    <text evidence="1">The sequence shown here is derived from an EMBL/GenBank/DDBJ whole genome shotgun (WGS) entry which is preliminary data.</text>
</comment>